<evidence type="ECO:0000256" key="4">
    <source>
        <dbReference type="ARBA" id="ARBA00022833"/>
    </source>
</evidence>
<dbReference type="GO" id="GO:0046983">
    <property type="term" value="F:protein dimerization activity"/>
    <property type="evidence" value="ECO:0007669"/>
    <property type="project" value="InterPro"/>
</dbReference>
<keyword evidence="4" id="KW-0862">Zinc</keyword>
<evidence type="ECO:0000256" key="3">
    <source>
        <dbReference type="ARBA" id="ARBA00022771"/>
    </source>
</evidence>
<dbReference type="InterPro" id="IPR008906">
    <property type="entry name" value="HATC_C_dom"/>
</dbReference>
<evidence type="ECO:0000256" key="5">
    <source>
        <dbReference type="ARBA" id="ARBA00023242"/>
    </source>
</evidence>
<evidence type="ECO:0000313" key="8">
    <source>
        <dbReference type="EMBL" id="CAF1445028.1"/>
    </source>
</evidence>
<keyword evidence="3" id="KW-0863">Zinc-finger</keyword>
<dbReference type="InterPro" id="IPR052035">
    <property type="entry name" value="ZnF_BED_domain_contain"/>
</dbReference>
<dbReference type="PANTHER" id="PTHR46481:SF10">
    <property type="entry name" value="ZINC FINGER BED DOMAIN-CONTAINING PROTEIN 39"/>
    <property type="match status" value="1"/>
</dbReference>
<proteinExistence type="predicted"/>
<organism evidence="8 9">
    <name type="scientific">Rotaria sordida</name>
    <dbReference type="NCBI Taxonomy" id="392033"/>
    <lineage>
        <taxon>Eukaryota</taxon>
        <taxon>Metazoa</taxon>
        <taxon>Spiralia</taxon>
        <taxon>Gnathifera</taxon>
        <taxon>Rotifera</taxon>
        <taxon>Eurotatoria</taxon>
        <taxon>Bdelloidea</taxon>
        <taxon>Philodinida</taxon>
        <taxon>Philodinidae</taxon>
        <taxon>Rotaria</taxon>
    </lineage>
</organism>
<accession>A0A815P754</accession>
<dbReference type="SUPFAM" id="SSF53098">
    <property type="entry name" value="Ribonuclease H-like"/>
    <property type="match status" value="1"/>
</dbReference>
<dbReference type="InterPro" id="IPR012337">
    <property type="entry name" value="RNaseH-like_sf"/>
</dbReference>
<keyword evidence="9" id="KW-1185">Reference proteome</keyword>
<comment type="subcellular location">
    <subcellularLocation>
        <location evidence="1">Nucleus</location>
    </subcellularLocation>
</comment>
<dbReference type="GO" id="GO:0005634">
    <property type="term" value="C:nucleus"/>
    <property type="evidence" value="ECO:0007669"/>
    <property type="project" value="UniProtKB-SubCell"/>
</dbReference>
<comment type="caution">
    <text evidence="8">The sequence shown here is derived from an EMBL/GenBank/DDBJ whole genome shotgun (WGS) entry which is preliminary data.</text>
</comment>
<dbReference type="GO" id="GO:0008270">
    <property type="term" value="F:zinc ion binding"/>
    <property type="evidence" value="ECO:0007669"/>
    <property type="project" value="UniProtKB-KW"/>
</dbReference>
<name>A0A815P754_9BILA</name>
<dbReference type="PANTHER" id="PTHR46481">
    <property type="entry name" value="ZINC FINGER BED DOMAIN-CONTAINING PROTEIN 4"/>
    <property type="match status" value="1"/>
</dbReference>
<evidence type="ECO:0000259" key="6">
    <source>
        <dbReference type="Pfam" id="PF05699"/>
    </source>
</evidence>
<evidence type="ECO:0000256" key="1">
    <source>
        <dbReference type="ARBA" id="ARBA00004123"/>
    </source>
</evidence>
<keyword evidence="2" id="KW-0479">Metal-binding</keyword>
<dbReference type="Pfam" id="PF05699">
    <property type="entry name" value="Dimer_Tnp_hAT"/>
    <property type="match status" value="1"/>
</dbReference>
<dbReference type="EMBL" id="CAJNOH010001153">
    <property type="protein sequence ID" value="CAF1182675.1"/>
    <property type="molecule type" value="Genomic_DNA"/>
</dbReference>
<gene>
    <name evidence="8" type="ORF">JXQ802_LOCUS37240</name>
    <name evidence="7" type="ORF">PYM288_LOCUS23892</name>
</gene>
<reference evidence="8" key="1">
    <citation type="submission" date="2021-02" db="EMBL/GenBank/DDBJ databases">
        <authorList>
            <person name="Nowell W R."/>
        </authorList>
    </citation>
    <scope>NUCLEOTIDE SEQUENCE</scope>
</reference>
<feature type="domain" description="HAT C-terminal dimerisation" evidence="6">
    <location>
        <begin position="711"/>
        <end position="794"/>
    </location>
</feature>
<protein>
    <recommendedName>
        <fullName evidence="6">HAT C-terminal dimerisation domain-containing protein</fullName>
    </recommendedName>
</protein>
<keyword evidence="5" id="KW-0539">Nucleus</keyword>
<dbReference type="EMBL" id="CAJNOL010001975">
    <property type="protein sequence ID" value="CAF1445028.1"/>
    <property type="molecule type" value="Genomic_DNA"/>
</dbReference>
<dbReference type="Proteomes" id="UP000663870">
    <property type="component" value="Unassembled WGS sequence"/>
</dbReference>
<evidence type="ECO:0000313" key="7">
    <source>
        <dbReference type="EMBL" id="CAF1182675.1"/>
    </source>
</evidence>
<dbReference type="Proteomes" id="UP000663854">
    <property type="component" value="Unassembled WGS sequence"/>
</dbReference>
<sequence>MKQKLSRKNIKKIENIVDHNDDQNDELIIVTAQTNFLSMSNSMNDPDSNASILNSINSNETPTLLAQQNSGGRKLTSKVWLYAKKSDDGQEASCLLCDYTCSCQSHSTSTIRQHLIIKHNKLDLILKSSSVLAKVKISEALKNELHQLCYYAIIKDGRPFNDLNKMGIIALINKLCPGYKPPHRNQVVRHLKDLNKHHHDLLKEELKTVYRLSITLDFWSNRKNESFLCITGHWMNNSLDSISKIIDFSCFNERHTAIEIVKVLREKMIDLGIYEKVLCITCDGAQNLVLACELLNDDIFRIWCYAHRLHLVVINALGFWVSDKKKHIDEPGYSSANILTSNTTTSNTTTSYTTTSNATDQEIEQENMDVEWDLELNDDSWNINGVDLIDEIDTYDTINATANTEFSETTYFYDDEIINEQDIIELMNDSWSNVIKDLIDLTQAQKLILQVVKKCRAIAKILKKSSLISRFVRKEQDSMKSKKNISNDCPSRWNSTFNLIDAIIELKHVIIKLFTDKWSLNLRKDQVSKLAKIELTSENWDLLSALHFVLRPFFLATKMMSGKEYATIGLSYYAIHEIKSFCAKEEKCTEQSKTFKRLLVEKLNKYFYSNSEQIHHLQRLAYFDPTSHLCLNDKEKQQNENYIRKLITDDVYPLESSSNDNLTSSSSLSAQIQVKPSVFDEFMAACGQEDIILTGNMKEKSKRISINEELKYFKQAVQQFNAAVQPSTRSAKNFWKAHKDRLPLLTHLAKIHLSACATSVPSESAFSQSSFIGRKERNRITGEHLAYSVFLKDKL</sequence>
<evidence type="ECO:0000313" key="9">
    <source>
        <dbReference type="Proteomes" id="UP000663870"/>
    </source>
</evidence>
<dbReference type="AlphaFoldDB" id="A0A815P754"/>
<evidence type="ECO:0000256" key="2">
    <source>
        <dbReference type="ARBA" id="ARBA00022723"/>
    </source>
</evidence>